<evidence type="ECO:0000313" key="8">
    <source>
        <dbReference type="Proteomes" id="UP000272528"/>
    </source>
</evidence>
<dbReference type="CDD" id="cd17536">
    <property type="entry name" value="REC_YesN-like"/>
    <property type="match status" value="1"/>
</dbReference>
<dbReference type="InterPro" id="IPR018060">
    <property type="entry name" value="HTH_AraC"/>
</dbReference>
<evidence type="ECO:0000259" key="6">
    <source>
        <dbReference type="PROSITE" id="PS50110"/>
    </source>
</evidence>
<dbReference type="PRINTS" id="PR00032">
    <property type="entry name" value="HTHARAC"/>
</dbReference>
<evidence type="ECO:0000256" key="1">
    <source>
        <dbReference type="ARBA" id="ARBA00023015"/>
    </source>
</evidence>
<dbReference type="GO" id="GO:0000160">
    <property type="term" value="P:phosphorelay signal transduction system"/>
    <property type="evidence" value="ECO:0007669"/>
    <property type="project" value="InterPro"/>
</dbReference>
<dbReference type="PROSITE" id="PS01124">
    <property type="entry name" value="HTH_ARAC_FAMILY_2"/>
    <property type="match status" value="1"/>
</dbReference>
<proteinExistence type="predicted"/>
<keyword evidence="2" id="KW-0238">DNA-binding</keyword>
<dbReference type="Pfam" id="PF12833">
    <property type="entry name" value="HTH_18"/>
    <property type="match status" value="1"/>
</dbReference>
<feature type="domain" description="HTH araC/xylS-type" evidence="5">
    <location>
        <begin position="424"/>
        <end position="523"/>
    </location>
</feature>
<dbReference type="GO" id="GO:0003700">
    <property type="term" value="F:DNA-binding transcription factor activity"/>
    <property type="evidence" value="ECO:0007669"/>
    <property type="project" value="InterPro"/>
</dbReference>
<dbReference type="Gene3D" id="1.10.10.60">
    <property type="entry name" value="Homeodomain-like"/>
    <property type="match status" value="2"/>
</dbReference>
<gene>
    <name evidence="7" type="ORF">EJC50_20255</name>
</gene>
<dbReference type="AlphaFoldDB" id="A0A3S9A7V9"/>
<reference evidence="8" key="1">
    <citation type="submission" date="2018-12" db="EMBL/GenBank/DDBJ databases">
        <title>Genome sequence of Peanibacillus sp.</title>
        <authorList>
            <person name="Subramani G."/>
            <person name="Srinivasan S."/>
            <person name="Kim M.K."/>
        </authorList>
    </citation>
    <scope>NUCLEOTIDE SEQUENCE [LARGE SCALE GENOMIC DNA]</scope>
    <source>
        <strain evidence="8">18JY67-1</strain>
    </source>
</reference>
<keyword evidence="3" id="KW-0804">Transcription</keyword>
<dbReference type="PANTHER" id="PTHR43280:SF2">
    <property type="entry name" value="HTH-TYPE TRANSCRIPTIONAL REGULATOR EXSA"/>
    <property type="match status" value="1"/>
</dbReference>
<dbReference type="InterPro" id="IPR018062">
    <property type="entry name" value="HTH_AraC-typ_CS"/>
</dbReference>
<dbReference type="RefSeq" id="WP_126017450.1">
    <property type="nucleotide sequence ID" value="NZ_CP034437.1"/>
</dbReference>
<dbReference type="GO" id="GO:0043565">
    <property type="term" value="F:sequence-specific DNA binding"/>
    <property type="evidence" value="ECO:0007669"/>
    <property type="project" value="InterPro"/>
</dbReference>
<evidence type="ECO:0000256" key="4">
    <source>
        <dbReference type="PROSITE-ProRule" id="PRU00169"/>
    </source>
</evidence>
<evidence type="ECO:0000256" key="3">
    <source>
        <dbReference type="ARBA" id="ARBA00023163"/>
    </source>
</evidence>
<dbReference type="InterPro" id="IPR011006">
    <property type="entry name" value="CheY-like_superfamily"/>
</dbReference>
<feature type="domain" description="Response regulatory" evidence="6">
    <location>
        <begin position="3"/>
        <end position="120"/>
    </location>
</feature>
<dbReference type="PANTHER" id="PTHR43280">
    <property type="entry name" value="ARAC-FAMILY TRANSCRIPTIONAL REGULATOR"/>
    <property type="match status" value="1"/>
</dbReference>
<evidence type="ECO:0000256" key="2">
    <source>
        <dbReference type="ARBA" id="ARBA00023125"/>
    </source>
</evidence>
<keyword evidence="4" id="KW-0597">Phosphoprotein</keyword>
<dbReference type="KEGG" id="palb:EJC50_20255"/>
<dbReference type="SUPFAM" id="SSF52172">
    <property type="entry name" value="CheY-like"/>
    <property type="match status" value="1"/>
</dbReference>
<dbReference type="EMBL" id="CP034437">
    <property type="protein sequence ID" value="AZN41744.1"/>
    <property type="molecule type" value="Genomic_DNA"/>
</dbReference>
<dbReference type="InterPro" id="IPR020449">
    <property type="entry name" value="Tscrpt_reg_AraC-type_HTH"/>
</dbReference>
<dbReference type="InterPro" id="IPR009057">
    <property type="entry name" value="Homeodomain-like_sf"/>
</dbReference>
<dbReference type="PROSITE" id="PS00041">
    <property type="entry name" value="HTH_ARAC_FAMILY_1"/>
    <property type="match status" value="1"/>
</dbReference>
<organism evidence="7 8">
    <name type="scientific">Paenibacillus albus</name>
    <dbReference type="NCBI Taxonomy" id="2495582"/>
    <lineage>
        <taxon>Bacteria</taxon>
        <taxon>Bacillati</taxon>
        <taxon>Bacillota</taxon>
        <taxon>Bacilli</taxon>
        <taxon>Bacillales</taxon>
        <taxon>Paenibacillaceae</taxon>
        <taxon>Paenibacillus</taxon>
    </lineage>
</organism>
<dbReference type="Proteomes" id="UP000272528">
    <property type="component" value="Chromosome"/>
</dbReference>
<sequence>MIKLLLVEDESVTRKGLMKHIKWHELGVDVVEEAKDGIDGLDAARRIHPDIVISDIRMPGMNGIEFTSCIREQFPACQIIYLSGHSDKEYLKAAIRLNAVSYVEKPINIDELQEVIARAVKLCLENAKFKHMNLALSESQPFIRQNIVNGLIHSPIDNDELTRNLHLAGIALDHGDSYTASMIVPSYDEFETNDVKQSCSNRIIAFLHQSANGLMHLAAMRESFHILVISIHKPAYKQDFDAMYHHLSAHVKEQQLKCLAISWVVGSTTPELHRLRDSYKLADGFLKHLFYYDFGNIFYANNKPAAVYALGEDIIAAYASLLQELHKDSIIQFTENLYRALKTQTGTPVDEVKNLFYRMMRMLVQQGEKRGLHPIPSGLRQEEYDWAIMSRIGTLKQLKVYFLNKAAIILDGIDKLETNSRAVLDVKKYIRGKYRDKEISVNMLAEHVHLTPTYLSTLFKKETGKTISEYITEVRIEHSADLLMEPQSKLYQVADLSGYNDANYFAKAFKKITGMTPTEFRRKHKS</sequence>
<dbReference type="SUPFAM" id="SSF46689">
    <property type="entry name" value="Homeodomain-like"/>
    <property type="match status" value="2"/>
</dbReference>
<evidence type="ECO:0000313" key="7">
    <source>
        <dbReference type="EMBL" id="AZN41744.1"/>
    </source>
</evidence>
<dbReference type="SMART" id="SM00342">
    <property type="entry name" value="HTH_ARAC"/>
    <property type="match status" value="1"/>
</dbReference>
<dbReference type="PROSITE" id="PS50110">
    <property type="entry name" value="RESPONSE_REGULATORY"/>
    <property type="match status" value="1"/>
</dbReference>
<keyword evidence="8" id="KW-1185">Reference proteome</keyword>
<protein>
    <submittedName>
        <fullName evidence="7">Response regulator</fullName>
    </submittedName>
</protein>
<keyword evidence="1" id="KW-0805">Transcription regulation</keyword>
<feature type="modified residue" description="4-aspartylphosphate" evidence="4">
    <location>
        <position position="55"/>
    </location>
</feature>
<dbReference type="SMART" id="SM00448">
    <property type="entry name" value="REC"/>
    <property type="match status" value="1"/>
</dbReference>
<evidence type="ECO:0000259" key="5">
    <source>
        <dbReference type="PROSITE" id="PS01124"/>
    </source>
</evidence>
<dbReference type="InterPro" id="IPR001789">
    <property type="entry name" value="Sig_transdc_resp-reg_receiver"/>
</dbReference>
<dbReference type="OrthoDB" id="9794370at2"/>
<name>A0A3S9A7V9_9BACL</name>
<dbReference type="Pfam" id="PF00072">
    <property type="entry name" value="Response_reg"/>
    <property type="match status" value="1"/>
</dbReference>
<dbReference type="Gene3D" id="3.40.50.2300">
    <property type="match status" value="1"/>
</dbReference>
<accession>A0A3S9A7V9</accession>